<name>A0A2S7IRN4_9BACT</name>
<dbReference type="RefSeq" id="WP_104712614.1">
    <property type="nucleotide sequence ID" value="NZ_PTRA01000001.1"/>
</dbReference>
<dbReference type="Proteomes" id="UP000239590">
    <property type="component" value="Unassembled WGS sequence"/>
</dbReference>
<dbReference type="Pfam" id="PF01636">
    <property type="entry name" value="APH"/>
    <property type="match status" value="1"/>
</dbReference>
<accession>A0A2S7IRN4</accession>
<comment type="caution">
    <text evidence="2">The sequence shown here is derived from an EMBL/GenBank/DDBJ whole genome shotgun (WGS) entry which is preliminary data.</text>
</comment>
<feature type="domain" description="Aminoglycoside phosphotransferase" evidence="1">
    <location>
        <begin position="35"/>
        <end position="249"/>
    </location>
</feature>
<dbReference type="Gene3D" id="3.90.1200.10">
    <property type="match status" value="1"/>
</dbReference>
<keyword evidence="3" id="KW-1185">Reference proteome</keyword>
<dbReference type="Gene3D" id="3.30.200.20">
    <property type="entry name" value="Phosphorylase Kinase, domain 1"/>
    <property type="match status" value="1"/>
</dbReference>
<evidence type="ECO:0000259" key="1">
    <source>
        <dbReference type="Pfam" id="PF01636"/>
    </source>
</evidence>
<dbReference type="OrthoDB" id="241498at2"/>
<dbReference type="EMBL" id="PTRA01000001">
    <property type="protein sequence ID" value="PQA60381.1"/>
    <property type="molecule type" value="Genomic_DNA"/>
</dbReference>
<dbReference type="AlphaFoldDB" id="A0A2S7IRN4"/>
<evidence type="ECO:0000313" key="3">
    <source>
        <dbReference type="Proteomes" id="UP000239590"/>
    </source>
</evidence>
<organism evidence="2 3">
    <name type="scientific">Siphonobacter curvatus</name>
    <dbReference type="NCBI Taxonomy" id="2094562"/>
    <lineage>
        <taxon>Bacteria</taxon>
        <taxon>Pseudomonadati</taxon>
        <taxon>Bacteroidota</taxon>
        <taxon>Cytophagia</taxon>
        <taxon>Cytophagales</taxon>
        <taxon>Cytophagaceae</taxon>
        <taxon>Siphonobacter</taxon>
    </lineage>
</organism>
<proteinExistence type="predicted"/>
<sequence length="332" mass="38982">MTLFPTQYSTLSSRALGAYLAEAYGFSDVRCSLLLRGVSDTYRVEHAEGKAIFKIYRDAHRSLPEIQGEVELLNQLRTGGAHVSYPIADLKGEAIQSFQAAEGIRNGVLFTYANGENVYDFSDEQLRIIGHEMAFNHTITSQLELRRPRKPYDLETTLNRPLEVIRPFFEHFPEGYAYLEETARRVKDELERFDTAGFSTGYCHYDYLPKNFHFDEQNTLTVFDYDFAGKGFLANDLMSFQIHFFFHTFLKKISREEADRQFEVFVNAYREKKAFSEQELQAIPYLGFAFWLFYLGFQCENFEDWSNTFFSPRYIHDRIKLIQQYMNMYSTF</sequence>
<protein>
    <recommendedName>
        <fullName evidence="1">Aminoglycoside phosphotransferase domain-containing protein</fullName>
    </recommendedName>
</protein>
<gene>
    <name evidence="2" type="ORF">C5O19_12420</name>
</gene>
<evidence type="ECO:0000313" key="2">
    <source>
        <dbReference type="EMBL" id="PQA60381.1"/>
    </source>
</evidence>
<reference evidence="3" key="1">
    <citation type="submission" date="2018-02" db="EMBL/GenBank/DDBJ databases">
        <title>Genome sequencing of Solimonas sp. HR-BB.</title>
        <authorList>
            <person name="Lee Y."/>
            <person name="Jeon C.O."/>
        </authorList>
    </citation>
    <scope>NUCLEOTIDE SEQUENCE [LARGE SCALE GENOMIC DNA]</scope>
    <source>
        <strain evidence="3">HR-U</strain>
    </source>
</reference>
<dbReference type="SUPFAM" id="SSF56112">
    <property type="entry name" value="Protein kinase-like (PK-like)"/>
    <property type="match status" value="1"/>
</dbReference>
<dbReference type="InterPro" id="IPR002575">
    <property type="entry name" value="Aminoglycoside_PTrfase"/>
</dbReference>
<dbReference type="InterPro" id="IPR011009">
    <property type="entry name" value="Kinase-like_dom_sf"/>
</dbReference>